<dbReference type="AlphaFoldDB" id="A0ABD3USE6"/>
<protein>
    <recommendedName>
        <fullName evidence="6">TIR domain-containing protein</fullName>
    </recommendedName>
</protein>
<dbReference type="PROSITE" id="PS50104">
    <property type="entry name" value="TIR"/>
    <property type="match status" value="1"/>
</dbReference>
<dbReference type="EMBL" id="JBJQND010000015">
    <property type="protein sequence ID" value="KAL3851921.1"/>
    <property type="molecule type" value="Genomic_DNA"/>
</dbReference>
<evidence type="ECO:0000313" key="7">
    <source>
        <dbReference type="EMBL" id="KAL3851921.1"/>
    </source>
</evidence>
<feature type="domain" description="TIR" evidence="6">
    <location>
        <begin position="1"/>
        <end position="128"/>
    </location>
</feature>
<dbReference type="PANTHER" id="PTHR24365">
    <property type="entry name" value="TOLL-LIKE RECEPTOR"/>
    <property type="match status" value="1"/>
</dbReference>
<evidence type="ECO:0000256" key="5">
    <source>
        <dbReference type="ARBA" id="ARBA00023136"/>
    </source>
</evidence>
<evidence type="ECO:0000256" key="1">
    <source>
        <dbReference type="ARBA" id="ARBA00004370"/>
    </source>
</evidence>
<keyword evidence="4" id="KW-1133">Transmembrane helix</keyword>
<gene>
    <name evidence="7" type="ORF">ACJMK2_015616</name>
</gene>
<dbReference type="SUPFAM" id="SSF52200">
    <property type="entry name" value="Toll/Interleukin receptor TIR domain"/>
    <property type="match status" value="1"/>
</dbReference>
<keyword evidence="8" id="KW-1185">Reference proteome</keyword>
<dbReference type="Pfam" id="PF01582">
    <property type="entry name" value="TIR"/>
    <property type="match status" value="1"/>
</dbReference>
<comment type="subcellular location">
    <subcellularLocation>
        <location evidence="1">Membrane</location>
    </subcellularLocation>
</comment>
<proteinExistence type="predicted"/>
<dbReference type="SMART" id="SM00255">
    <property type="entry name" value="TIR"/>
    <property type="match status" value="1"/>
</dbReference>
<keyword evidence="3" id="KW-0732">Signal</keyword>
<sequence>MLKKLEHTRGMRLCISFRDFIPGREIASNIIEAIHNSSKTVMLLTENFLLSKWCVYEFQMAFQESNHSGRDTFIVFLYEDIPTDRIYRVINMRDVFQSNSYIEYPRISRLDGNEQALDLFWDRCAQAIKEREHFKN</sequence>
<dbReference type="InterPro" id="IPR035897">
    <property type="entry name" value="Toll_tir_struct_dom_sf"/>
</dbReference>
<dbReference type="Gene3D" id="3.40.50.10140">
    <property type="entry name" value="Toll/interleukin-1 receptor homology (TIR) domain"/>
    <property type="match status" value="1"/>
</dbReference>
<keyword evidence="2" id="KW-0812">Transmembrane</keyword>
<comment type="caution">
    <text evidence="7">The sequence shown here is derived from an EMBL/GenBank/DDBJ whole genome shotgun (WGS) entry which is preliminary data.</text>
</comment>
<evidence type="ECO:0000256" key="3">
    <source>
        <dbReference type="ARBA" id="ARBA00022729"/>
    </source>
</evidence>
<reference evidence="7 8" key="1">
    <citation type="submission" date="2024-11" db="EMBL/GenBank/DDBJ databases">
        <title>Chromosome-level genome assembly of the freshwater bivalve Anodonta woodiana.</title>
        <authorList>
            <person name="Chen X."/>
        </authorList>
    </citation>
    <scope>NUCLEOTIDE SEQUENCE [LARGE SCALE GENOMIC DNA]</scope>
    <source>
        <strain evidence="7">MN2024</strain>
        <tissue evidence="7">Gills</tissue>
    </source>
</reference>
<name>A0ABD3USE6_SINWO</name>
<dbReference type="InterPro" id="IPR000157">
    <property type="entry name" value="TIR_dom"/>
</dbReference>
<organism evidence="7 8">
    <name type="scientific">Sinanodonta woodiana</name>
    <name type="common">Chinese pond mussel</name>
    <name type="synonym">Anodonta woodiana</name>
    <dbReference type="NCBI Taxonomy" id="1069815"/>
    <lineage>
        <taxon>Eukaryota</taxon>
        <taxon>Metazoa</taxon>
        <taxon>Spiralia</taxon>
        <taxon>Lophotrochozoa</taxon>
        <taxon>Mollusca</taxon>
        <taxon>Bivalvia</taxon>
        <taxon>Autobranchia</taxon>
        <taxon>Heteroconchia</taxon>
        <taxon>Palaeoheterodonta</taxon>
        <taxon>Unionida</taxon>
        <taxon>Unionoidea</taxon>
        <taxon>Unionidae</taxon>
        <taxon>Unioninae</taxon>
        <taxon>Sinanodonta</taxon>
    </lineage>
</organism>
<evidence type="ECO:0000259" key="6">
    <source>
        <dbReference type="PROSITE" id="PS50104"/>
    </source>
</evidence>
<keyword evidence="5" id="KW-0472">Membrane</keyword>
<evidence type="ECO:0000256" key="2">
    <source>
        <dbReference type="ARBA" id="ARBA00022692"/>
    </source>
</evidence>
<evidence type="ECO:0000313" key="8">
    <source>
        <dbReference type="Proteomes" id="UP001634394"/>
    </source>
</evidence>
<accession>A0ABD3USE6</accession>
<dbReference type="GO" id="GO:0016020">
    <property type="term" value="C:membrane"/>
    <property type="evidence" value="ECO:0007669"/>
    <property type="project" value="UniProtKB-SubCell"/>
</dbReference>
<dbReference type="PANTHER" id="PTHR24365:SF541">
    <property type="entry name" value="PROTEIN TOLL-RELATED"/>
    <property type="match status" value="1"/>
</dbReference>
<evidence type="ECO:0000256" key="4">
    <source>
        <dbReference type="ARBA" id="ARBA00022989"/>
    </source>
</evidence>
<dbReference type="Proteomes" id="UP001634394">
    <property type="component" value="Unassembled WGS sequence"/>
</dbReference>